<evidence type="ECO:0008006" key="4">
    <source>
        <dbReference type="Google" id="ProtNLM"/>
    </source>
</evidence>
<dbReference type="RefSeq" id="WP_135987382.1">
    <property type="nucleotide sequence ID" value="NZ_JAASQM010000002.1"/>
</dbReference>
<organism evidence="2 3">
    <name type="scientific">Sphingomonas naasensis</name>
    <dbReference type="NCBI Taxonomy" id="1344951"/>
    <lineage>
        <taxon>Bacteria</taxon>
        <taxon>Pseudomonadati</taxon>
        <taxon>Pseudomonadota</taxon>
        <taxon>Alphaproteobacteria</taxon>
        <taxon>Sphingomonadales</taxon>
        <taxon>Sphingomonadaceae</taxon>
        <taxon>Sphingomonas</taxon>
    </lineage>
</organism>
<evidence type="ECO:0000256" key="1">
    <source>
        <dbReference type="SAM" id="Phobius"/>
    </source>
</evidence>
<gene>
    <name evidence="2" type="ORF">E5A74_19925</name>
</gene>
<evidence type="ECO:0000313" key="2">
    <source>
        <dbReference type="EMBL" id="TGX37618.1"/>
    </source>
</evidence>
<comment type="caution">
    <text evidence="2">The sequence shown here is derived from an EMBL/GenBank/DDBJ whole genome shotgun (WGS) entry which is preliminary data.</text>
</comment>
<keyword evidence="1" id="KW-0812">Transmembrane</keyword>
<dbReference type="Pfam" id="PF11162">
    <property type="entry name" value="DUF2946"/>
    <property type="match status" value="1"/>
</dbReference>
<dbReference type="AlphaFoldDB" id="A0A4S1W4W0"/>
<sequence length="133" mass="13986">MGGLRSWTKSNRALALWLIAMVLVVKAFVPQGYMIAPGKTLTLALCSGAGPAEMAINMPMAPAQPEPHSGKKAQDQICPFSVLGHAAANGVDAILLLAAIAFVLALGFAARSRPPLRRRAYLHPPLRGPPLLA</sequence>
<proteinExistence type="predicted"/>
<dbReference type="Proteomes" id="UP000309848">
    <property type="component" value="Unassembled WGS sequence"/>
</dbReference>
<keyword evidence="1" id="KW-0472">Membrane</keyword>
<evidence type="ECO:0000313" key="3">
    <source>
        <dbReference type="Proteomes" id="UP000309848"/>
    </source>
</evidence>
<accession>A0A4S1W4W0</accession>
<reference evidence="2 3" key="1">
    <citation type="submission" date="2019-04" db="EMBL/GenBank/DDBJ databases">
        <title>Sphingomonas psychrotolerans sp. nov., isolated from soil in the Tianshan Mountains, Xinjiang, China.</title>
        <authorList>
            <person name="Luo Y."/>
            <person name="Sheng H."/>
        </authorList>
    </citation>
    <scope>NUCLEOTIDE SEQUENCE [LARGE SCALE GENOMIC DNA]</scope>
    <source>
        <strain evidence="2 3">KIS18-15</strain>
    </source>
</reference>
<protein>
    <recommendedName>
        <fullName evidence="4">DUF2946 domain-containing protein</fullName>
    </recommendedName>
</protein>
<name>A0A4S1W4W0_9SPHN</name>
<keyword evidence="3" id="KW-1185">Reference proteome</keyword>
<feature type="transmembrane region" description="Helical" evidence="1">
    <location>
        <begin position="93"/>
        <end position="110"/>
    </location>
</feature>
<dbReference type="EMBL" id="SRXU01000012">
    <property type="protein sequence ID" value="TGX37618.1"/>
    <property type="molecule type" value="Genomic_DNA"/>
</dbReference>
<keyword evidence="1" id="KW-1133">Transmembrane helix</keyword>
<dbReference type="OrthoDB" id="7478750at2"/>
<dbReference type="InterPro" id="IPR021333">
    <property type="entry name" value="DUF2946"/>
</dbReference>